<sequence>MKIAVLGNSHIAALKQGWTALAARCEGVDITFFGQQRDGLKNLELSEGRLVATNPVLLESLRFTSGGHSFIELAAYDIILLHGMALMGHAIAPRQHFSRKALKAAFQEGVKDQLSYKLLMLIRSATDKRIYLGHEPLKADIRRKGGQATRGYEAWIAAANREFYEPLNAEFLSQPLKTVVNGSATNMTYSKGSKRLATQEGMGEPAHPPKDLRHMNDEFGRLWMMKFLNGRGIGTWTEAELALLD</sequence>
<organism evidence="1 2">
    <name type="scientific">Methylobrevis pamukkalensis</name>
    <dbReference type="NCBI Taxonomy" id="1439726"/>
    <lineage>
        <taxon>Bacteria</taxon>
        <taxon>Pseudomonadati</taxon>
        <taxon>Pseudomonadota</taxon>
        <taxon>Alphaproteobacteria</taxon>
        <taxon>Hyphomicrobiales</taxon>
        <taxon>Pleomorphomonadaceae</taxon>
        <taxon>Methylobrevis</taxon>
    </lineage>
</organism>
<reference evidence="1 2" key="1">
    <citation type="submission" date="2016-07" db="EMBL/GenBank/DDBJ databases">
        <title>Draft Genome Sequence of Methylobrevis pamukkalensis PK2.</title>
        <authorList>
            <person name="Vasilenko O.V."/>
            <person name="Doronina N.V."/>
            <person name="Shmareva M.N."/>
            <person name="Tarlachkov S.V."/>
            <person name="Mustakhimov I."/>
            <person name="Trotsenko Y.A."/>
        </authorList>
    </citation>
    <scope>NUCLEOTIDE SEQUENCE [LARGE SCALE GENOMIC DNA]</scope>
    <source>
        <strain evidence="1 2">PK2</strain>
    </source>
</reference>
<gene>
    <name evidence="1" type="ORF">A6302_04204</name>
</gene>
<accession>A0A1E3GWS1</accession>
<evidence type="ECO:0000313" key="1">
    <source>
        <dbReference type="EMBL" id="ODN68502.1"/>
    </source>
</evidence>
<dbReference type="OrthoDB" id="6174477at2"/>
<keyword evidence="2" id="KW-1185">Reference proteome</keyword>
<dbReference type="RefSeq" id="WP_141703950.1">
    <property type="nucleotide sequence ID" value="NZ_MCRJ01000169.1"/>
</dbReference>
<name>A0A1E3GWS1_9HYPH</name>
<proteinExistence type="predicted"/>
<dbReference type="EMBL" id="MCRJ01000169">
    <property type="protein sequence ID" value="ODN68502.1"/>
    <property type="molecule type" value="Genomic_DNA"/>
</dbReference>
<comment type="caution">
    <text evidence="1">The sequence shown here is derived from an EMBL/GenBank/DDBJ whole genome shotgun (WGS) entry which is preliminary data.</text>
</comment>
<evidence type="ECO:0000313" key="2">
    <source>
        <dbReference type="Proteomes" id="UP000094622"/>
    </source>
</evidence>
<dbReference type="AlphaFoldDB" id="A0A1E3GWS1"/>
<dbReference type="Proteomes" id="UP000094622">
    <property type="component" value="Unassembled WGS sequence"/>
</dbReference>
<protein>
    <submittedName>
        <fullName evidence="1">Uncharacterized protein</fullName>
    </submittedName>
</protein>